<proteinExistence type="predicted"/>
<keyword evidence="2" id="KW-1185">Reference proteome</keyword>
<dbReference type="EMBL" id="CM042882">
    <property type="protein sequence ID" value="KAI4379051.1"/>
    <property type="molecule type" value="Genomic_DNA"/>
</dbReference>
<sequence length="257" mass="27819">MLKESVHPRKEDYDDGAHPGEERWCWSVGRGAHNVFNAQAWDGTGVYRGRTWVAGPALEGAEAEAVEVGRPRRLRTARSERWRGGAPSWVARSGGAVLGKQVWPWGLGLAADFETVRDRSPLDLGAVGELIAAVAWRGSVGKTGDLRTGSGSGCCRGGRRVRARRGVDEWRLQVVVAAGSGQVKQNEKTTVRCMLPSKLGIQKRLEFATLGSEGGGGSRKLVYGSFEIEELVLGMAICYSPSMTEPLAMVFMSVCWS</sequence>
<accession>A0ACB9RIS0</accession>
<evidence type="ECO:0000313" key="2">
    <source>
        <dbReference type="Proteomes" id="UP001057402"/>
    </source>
</evidence>
<comment type="caution">
    <text evidence="1">The sequence shown here is derived from an EMBL/GenBank/DDBJ whole genome shotgun (WGS) entry which is preliminary data.</text>
</comment>
<dbReference type="Proteomes" id="UP001057402">
    <property type="component" value="Chromosome 3"/>
</dbReference>
<organism evidence="1 2">
    <name type="scientific">Melastoma candidum</name>
    <dbReference type="NCBI Taxonomy" id="119954"/>
    <lineage>
        <taxon>Eukaryota</taxon>
        <taxon>Viridiplantae</taxon>
        <taxon>Streptophyta</taxon>
        <taxon>Embryophyta</taxon>
        <taxon>Tracheophyta</taxon>
        <taxon>Spermatophyta</taxon>
        <taxon>Magnoliopsida</taxon>
        <taxon>eudicotyledons</taxon>
        <taxon>Gunneridae</taxon>
        <taxon>Pentapetalae</taxon>
        <taxon>rosids</taxon>
        <taxon>malvids</taxon>
        <taxon>Myrtales</taxon>
        <taxon>Melastomataceae</taxon>
        <taxon>Melastomatoideae</taxon>
        <taxon>Melastomateae</taxon>
        <taxon>Melastoma</taxon>
    </lineage>
</organism>
<evidence type="ECO:0000313" key="1">
    <source>
        <dbReference type="EMBL" id="KAI4379051.1"/>
    </source>
</evidence>
<protein>
    <submittedName>
        <fullName evidence="1">Uncharacterized protein</fullName>
    </submittedName>
</protein>
<reference evidence="2" key="1">
    <citation type="journal article" date="2023" name="Front. Plant Sci.">
        <title>Chromosomal-level genome assembly of Melastoma candidum provides insights into trichome evolution.</title>
        <authorList>
            <person name="Zhong Y."/>
            <person name="Wu W."/>
            <person name="Sun C."/>
            <person name="Zou P."/>
            <person name="Liu Y."/>
            <person name="Dai S."/>
            <person name="Zhou R."/>
        </authorList>
    </citation>
    <scope>NUCLEOTIDE SEQUENCE [LARGE SCALE GENOMIC DNA]</scope>
</reference>
<gene>
    <name evidence="1" type="ORF">MLD38_005395</name>
</gene>
<name>A0ACB9RIS0_9MYRT</name>